<keyword evidence="1" id="KW-0472">Membrane</keyword>
<dbReference type="GO" id="GO:0016989">
    <property type="term" value="F:sigma factor antagonist activity"/>
    <property type="evidence" value="ECO:0007669"/>
    <property type="project" value="TreeGrafter"/>
</dbReference>
<dbReference type="RefSeq" id="WP_076380529.1">
    <property type="nucleotide sequence ID" value="NZ_AP017422.1"/>
</dbReference>
<dbReference type="Gene3D" id="2.60.120.1440">
    <property type="match status" value="1"/>
</dbReference>
<sequence length="335" mass="37379">MQTHISHPQAAELWQKYLQNSCTQEEMDVLFAYIQNHPAFPEEETVAEEALWQTWQQPDVPDRPQPQWDHVYATISSATQPAPVKRVLWRYSAAAAAVTLMAFTGWWAWQQSTKRVQAPLGHAPAVISKPLPQDTTYLPDGTRVIIKNSATTLSTRYTTNARIVTLNGEAWFDVKPMADAPFIVKTGAVTIQALGTAFLVSALPDKEVTVKVTNGKVQVMNNRTVVGILNAAEALVVNSHHAPVTIERNIDTAAVIAPPQEIEWRWNNSTLEEVIAWLNQHYQVTITLQGTQLQHTLFTASFTNPVTLDDILLVLQKLYNVKVTPTGANTYTLTY</sequence>
<dbReference type="Gene3D" id="3.55.50.30">
    <property type="match status" value="1"/>
</dbReference>
<dbReference type="Pfam" id="PF04773">
    <property type="entry name" value="FecR"/>
    <property type="match status" value="1"/>
</dbReference>
<dbReference type="InterPro" id="IPR012373">
    <property type="entry name" value="Ferrdict_sens_TM"/>
</dbReference>
<accession>A0A173MFJ9</accession>
<reference evidence="5" key="1">
    <citation type="submission" date="2017-01" db="EMBL/GenBank/DDBJ databases">
        <authorList>
            <person name="Varghese N."/>
            <person name="Submissions S."/>
        </authorList>
    </citation>
    <scope>NUCLEOTIDE SEQUENCE [LARGE SCALE GENOMIC DNA]</scope>
    <source>
        <strain evidence="5">DSM 21054</strain>
    </source>
</reference>
<dbReference type="Pfam" id="PF16344">
    <property type="entry name" value="FecR_C"/>
    <property type="match status" value="1"/>
</dbReference>
<dbReference type="PANTHER" id="PTHR30273:SF2">
    <property type="entry name" value="PROTEIN FECR"/>
    <property type="match status" value="1"/>
</dbReference>
<feature type="domain" description="Protein FecR C-terminal" evidence="3">
    <location>
        <begin position="267"/>
        <end position="324"/>
    </location>
</feature>
<evidence type="ECO:0000259" key="3">
    <source>
        <dbReference type="Pfam" id="PF16344"/>
    </source>
</evidence>
<dbReference type="KEGG" id="fln:FLA_2292"/>
<protein>
    <submittedName>
        <fullName evidence="4">FecR family protein</fullName>
    </submittedName>
</protein>
<evidence type="ECO:0000259" key="2">
    <source>
        <dbReference type="Pfam" id="PF04773"/>
    </source>
</evidence>
<dbReference type="PANTHER" id="PTHR30273">
    <property type="entry name" value="PERIPLASMIC SIGNAL SENSOR AND SIGMA FACTOR ACTIVATOR FECR-RELATED"/>
    <property type="match status" value="1"/>
</dbReference>
<proteinExistence type="predicted"/>
<dbReference type="EMBL" id="FTOR01000006">
    <property type="protein sequence ID" value="SIT25605.1"/>
    <property type="molecule type" value="Genomic_DNA"/>
</dbReference>
<feature type="domain" description="FecR protein" evidence="2">
    <location>
        <begin position="137"/>
        <end position="218"/>
    </location>
</feature>
<keyword evidence="1" id="KW-1133">Transmembrane helix</keyword>
<gene>
    <name evidence="4" type="ORF">SAMN05421788_106342</name>
</gene>
<dbReference type="STRING" id="477680.SAMN05421788_106342"/>
<dbReference type="AlphaFoldDB" id="A0A173MFJ9"/>
<feature type="transmembrane region" description="Helical" evidence="1">
    <location>
        <begin position="88"/>
        <end position="109"/>
    </location>
</feature>
<dbReference type="InterPro" id="IPR006860">
    <property type="entry name" value="FecR"/>
</dbReference>
<keyword evidence="1" id="KW-0812">Transmembrane</keyword>
<organism evidence="4 5">
    <name type="scientific">Filimonas lacunae</name>
    <dbReference type="NCBI Taxonomy" id="477680"/>
    <lineage>
        <taxon>Bacteria</taxon>
        <taxon>Pseudomonadati</taxon>
        <taxon>Bacteroidota</taxon>
        <taxon>Chitinophagia</taxon>
        <taxon>Chitinophagales</taxon>
        <taxon>Chitinophagaceae</taxon>
        <taxon>Filimonas</taxon>
    </lineage>
</organism>
<evidence type="ECO:0000313" key="5">
    <source>
        <dbReference type="Proteomes" id="UP000186917"/>
    </source>
</evidence>
<dbReference type="OrthoDB" id="1452822at2"/>
<dbReference type="PIRSF" id="PIRSF018266">
    <property type="entry name" value="FecR"/>
    <property type="match status" value="1"/>
</dbReference>
<name>A0A173MFJ9_9BACT</name>
<dbReference type="InterPro" id="IPR032508">
    <property type="entry name" value="FecR_C"/>
</dbReference>
<dbReference type="Proteomes" id="UP000186917">
    <property type="component" value="Unassembled WGS sequence"/>
</dbReference>
<evidence type="ECO:0000256" key="1">
    <source>
        <dbReference type="SAM" id="Phobius"/>
    </source>
</evidence>
<evidence type="ECO:0000313" key="4">
    <source>
        <dbReference type="EMBL" id="SIT25605.1"/>
    </source>
</evidence>
<keyword evidence="5" id="KW-1185">Reference proteome</keyword>